<feature type="region of interest" description="Disordered" evidence="1">
    <location>
        <begin position="1"/>
        <end position="26"/>
    </location>
</feature>
<dbReference type="RefSeq" id="XP_058305387.1">
    <property type="nucleotide sequence ID" value="XM_058455399.1"/>
</dbReference>
<evidence type="ECO:0000256" key="1">
    <source>
        <dbReference type="SAM" id="MobiDB-lite"/>
    </source>
</evidence>
<reference evidence="2" key="1">
    <citation type="submission" date="2022-12" db="EMBL/GenBank/DDBJ databases">
        <authorList>
            <person name="Petersen C."/>
        </authorList>
    </citation>
    <scope>NUCLEOTIDE SEQUENCE</scope>
    <source>
        <strain evidence="2">IBT 15544</strain>
    </source>
</reference>
<protein>
    <submittedName>
        <fullName evidence="2">Uncharacterized protein</fullName>
    </submittedName>
</protein>
<keyword evidence="3" id="KW-1185">Reference proteome</keyword>
<evidence type="ECO:0000313" key="2">
    <source>
        <dbReference type="EMBL" id="KAJ5194899.1"/>
    </source>
</evidence>
<evidence type="ECO:0000313" key="3">
    <source>
        <dbReference type="Proteomes" id="UP001150904"/>
    </source>
</evidence>
<accession>A0A9W9JEI1</accession>
<dbReference type="AlphaFoldDB" id="A0A9W9JEI1"/>
<feature type="compositionally biased region" description="Basic and acidic residues" evidence="1">
    <location>
        <begin position="237"/>
        <end position="253"/>
    </location>
</feature>
<comment type="caution">
    <text evidence="2">The sequence shown here is derived from an EMBL/GenBank/DDBJ whole genome shotgun (WGS) entry which is preliminary data.</text>
</comment>
<feature type="compositionally biased region" description="Polar residues" evidence="1">
    <location>
        <begin position="260"/>
        <end position="291"/>
    </location>
</feature>
<feature type="compositionally biased region" description="Polar residues" evidence="1">
    <location>
        <begin position="331"/>
        <end position="342"/>
    </location>
</feature>
<name>A0A9W9JEI1_9EURO</name>
<reference evidence="2" key="2">
    <citation type="journal article" date="2023" name="IMA Fungus">
        <title>Comparative genomic study of the Penicillium genus elucidates a diverse pangenome and 15 lateral gene transfer events.</title>
        <authorList>
            <person name="Petersen C."/>
            <person name="Sorensen T."/>
            <person name="Nielsen M.R."/>
            <person name="Sondergaard T.E."/>
            <person name="Sorensen J.L."/>
            <person name="Fitzpatrick D.A."/>
            <person name="Frisvad J.C."/>
            <person name="Nielsen K.L."/>
        </authorList>
    </citation>
    <scope>NUCLEOTIDE SEQUENCE</scope>
    <source>
        <strain evidence="2">IBT 15544</strain>
    </source>
</reference>
<feature type="compositionally biased region" description="Polar residues" evidence="1">
    <location>
        <begin position="368"/>
        <end position="382"/>
    </location>
</feature>
<dbReference type="EMBL" id="JAPQKR010000015">
    <property type="protein sequence ID" value="KAJ5194899.1"/>
    <property type="molecule type" value="Genomic_DNA"/>
</dbReference>
<organism evidence="2 3">
    <name type="scientific">Penicillium cinerascens</name>
    <dbReference type="NCBI Taxonomy" id="70096"/>
    <lineage>
        <taxon>Eukaryota</taxon>
        <taxon>Fungi</taxon>
        <taxon>Dikarya</taxon>
        <taxon>Ascomycota</taxon>
        <taxon>Pezizomycotina</taxon>
        <taxon>Eurotiomycetes</taxon>
        <taxon>Eurotiomycetidae</taxon>
        <taxon>Eurotiales</taxon>
        <taxon>Aspergillaceae</taxon>
        <taxon>Penicillium</taxon>
    </lineage>
</organism>
<sequence length="404" mass="45825">MVLDDASPQAGLPPNNNASPGASSAPRMTPDPIFAKYFPLKIKPELVVKPDLFTLYFGFFGANNWRRCIANSLTDRIEHQWIVTNRFPTQDEMDVYTTANSRGLYYKTMGLPASAFLSTAWVYRSLRKDPVWPERMGTPAELMKHFQTHSMVNREYLVGLAVKSSFKMLFLTTTGYIISSFVGSWADAQTVITDPRMKPFTDDLRHISKEDMQKRRMHATVDRVRRERSGEKTISVKIREDLSNARGYDRPQSDYDSPASYGQSESDTSYNTYQDDQNNSRGQSAPYTSRPQAYGTPRGMGNEPASQSNPGSDFFLSGSDDDASPTAPEYRNTNPDGSSTGSAWDRVRHQNNSGAQQPQARQPRMQQWGQQNTPESDYAPTNDQDRYNERRRDKEQGHADSTRW</sequence>
<dbReference type="OrthoDB" id="4204700at2759"/>
<feature type="compositionally biased region" description="Basic and acidic residues" evidence="1">
    <location>
        <begin position="211"/>
        <end position="231"/>
    </location>
</feature>
<proteinExistence type="predicted"/>
<dbReference type="GeneID" id="83182700"/>
<feature type="compositionally biased region" description="Low complexity" evidence="1">
    <location>
        <begin position="355"/>
        <end position="367"/>
    </location>
</feature>
<gene>
    <name evidence="2" type="ORF">N7498_008337</name>
</gene>
<feature type="region of interest" description="Disordered" evidence="1">
    <location>
        <begin position="211"/>
        <end position="404"/>
    </location>
</feature>
<dbReference type="Proteomes" id="UP001150904">
    <property type="component" value="Unassembled WGS sequence"/>
</dbReference>
<feature type="compositionally biased region" description="Basic and acidic residues" evidence="1">
    <location>
        <begin position="383"/>
        <end position="404"/>
    </location>
</feature>